<dbReference type="PANTHER" id="PTHR38442">
    <property type="entry name" value="INNER MEMBRANE PROTEIN-RELATED"/>
    <property type="match status" value="1"/>
</dbReference>
<name>A0A6N7LPB6_SINTE</name>
<comment type="caution">
    <text evidence="3">The sequence shown here is derived from an EMBL/GenBank/DDBJ whole genome shotgun (WGS) entry which is preliminary data.</text>
</comment>
<evidence type="ECO:0000256" key="2">
    <source>
        <dbReference type="SAM" id="Phobius"/>
    </source>
</evidence>
<dbReference type="AlphaFoldDB" id="A0A6N7LPB6"/>
<evidence type="ECO:0000313" key="4">
    <source>
        <dbReference type="EMBL" id="MQX19014.1"/>
    </source>
</evidence>
<keyword evidence="2" id="KW-0812">Transmembrane</keyword>
<dbReference type="RefSeq" id="WP_153442797.1">
    <property type="nucleotide sequence ID" value="NZ_CP121659.1"/>
</dbReference>
<reference evidence="3 5" key="1">
    <citation type="journal article" date="2013" name="Genome Biol.">
        <title>Comparative genomics of the core and accessory genomes of 48 Sinorhizobium strains comprising five genospecies.</title>
        <authorList>
            <person name="Sugawara M."/>
            <person name="Epstein B."/>
            <person name="Badgley B.D."/>
            <person name="Unno T."/>
            <person name="Xu L."/>
            <person name="Reese J."/>
            <person name="Gyaneshwar P."/>
            <person name="Denny R."/>
            <person name="Mudge J."/>
            <person name="Bharti A.K."/>
            <person name="Farmer A.D."/>
            <person name="May G.D."/>
            <person name="Woodward J.E."/>
            <person name="Medigue C."/>
            <person name="Vallenet D."/>
            <person name="Lajus A."/>
            <person name="Rouy Z."/>
            <person name="Martinez-Vaz B."/>
            <person name="Tiffin P."/>
            <person name="Young N.D."/>
            <person name="Sadowsky M.J."/>
        </authorList>
    </citation>
    <scope>NUCLEOTIDE SEQUENCE [LARGE SCALE GENOMIC DNA]</scope>
    <source>
        <strain evidence="3 5">USDA4894</strain>
    </source>
</reference>
<dbReference type="GO" id="GO:0005886">
    <property type="term" value="C:plasma membrane"/>
    <property type="evidence" value="ECO:0007669"/>
    <property type="project" value="TreeGrafter"/>
</dbReference>
<dbReference type="EMBL" id="WITC01000128">
    <property type="protein sequence ID" value="MQX19014.1"/>
    <property type="molecule type" value="Genomic_DNA"/>
</dbReference>
<sequence>MAPDRIRSLDTPTPASGTLPPPRSEDFLRRRLKRNRTLATSLLVTMGAVFVGTHFVADPGFATRLLRATAEAGIVGGLADWFAVTALFRHPLGIPIPHTAIIPNSKERIGQTLGRFIERHFLTQEVLLRKLKSANAAQRFARWLSTPETAPVIANAVVAAMPYLVRSLDSHDLREFVRRTLGRQLRQTDIAPVMGRVIHMVTASGEADVLFERVLGVAAQWLEDNRDQIYLLVQQRSRWWIPKTINRKIADAIITGCADLLNDLREPESEVRFKFREALAHLINELINSPEQRKQINASKNRILEHPDVQAWVAAVWQETSRVMLEDLSQPTSKARAAVEKICMLIGKTLATDQAMLKHMDAFLEELAVYLVSWRHEIGKFVTEVVRSWDSPTLVERLELVVGSDLQYIRMNGTIVGALAGSLIFLTSQLIG</sequence>
<keyword evidence="2" id="KW-0472">Membrane</keyword>
<dbReference type="Pfam" id="PF04286">
    <property type="entry name" value="DUF445"/>
    <property type="match status" value="1"/>
</dbReference>
<dbReference type="OrthoDB" id="9769590at2"/>
<feature type="region of interest" description="Disordered" evidence="1">
    <location>
        <begin position="1"/>
        <end position="25"/>
    </location>
</feature>
<organism evidence="3 5">
    <name type="scientific">Sinorhizobium terangae</name>
    <dbReference type="NCBI Taxonomy" id="110322"/>
    <lineage>
        <taxon>Bacteria</taxon>
        <taxon>Pseudomonadati</taxon>
        <taxon>Pseudomonadota</taxon>
        <taxon>Alphaproteobacteria</taxon>
        <taxon>Hyphomicrobiales</taxon>
        <taxon>Rhizobiaceae</taxon>
        <taxon>Sinorhizobium/Ensifer group</taxon>
        <taxon>Sinorhizobium</taxon>
    </lineage>
</organism>
<accession>A0A6N7LPB6</accession>
<evidence type="ECO:0000313" key="3">
    <source>
        <dbReference type="EMBL" id="MQX18979.1"/>
    </source>
</evidence>
<protein>
    <submittedName>
        <fullName evidence="3">DUF445 family protein</fullName>
    </submittedName>
</protein>
<evidence type="ECO:0000256" key="1">
    <source>
        <dbReference type="SAM" id="MobiDB-lite"/>
    </source>
</evidence>
<dbReference type="PANTHER" id="PTHR38442:SF1">
    <property type="entry name" value="INNER MEMBRANE PROTEIN"/>
    <property type="match status" value="1"/>
</dbReference>
<feature type="transmembrane region" description="Helical" evidence="2">
    <location>
        <begin position="38"/>
        <end position="57"/>
    </location>
</feature>
<keyword evidence="5" id="KW-1185">Reference proteome</keyword>
<proteinExistence type="predicted"/>
<gene>
    <name evidence="3" type="ORF">GHK62_30870</name>
    <name evidence="4" type="ORF">GHK62_31090</name>
</gene>
<dbReference type="InterPro" id="IPR007383">
    <property type="entry name" value="DUF445"/>
</dbReference>
<keyword evidence="2" id="KW-1133">Transmembrane helix</keyword>
<dbReference type="EMBL" id="WITC01000127">
    <property type="protein sequence ID" value="MQX18979.1"/>
    <property type="molecule type" value="Genomic_DNA"/>
</dbReference>
<dbReference type="Proteomes" id="UP000439983">
    <property type="component" value="Unassembled WGS sequence"/>
</dbReference>
<evidence type="ECO:0000313" key="5">
    <source>
        <dbReference type="Proteomes" id="UP000439983"/>
    </source>
</evidence>